<dbReference type="NCBIfam" id="TIGR02795">
    <property type="entry name" value="tol_pal_ybgF"/>
    <property type="match status" value="1"/>
</dbReference>
<comment type="similarity">
    <text evidence="1">Belongs to the CpoB family.</text>
</comment>
<dbReference type="RefSeq" id="WP_115303474.1">
    <property type="nucleotide sequence ID" value="NZ_CAAAHO010000002.1"/>
</dbReference>
<dbReference type="OrthoDB" id="9768142at2"/>
<evidence type="ECO:0000256" key="1">
    <source>
        <dbReference type="HAMAP-Rule" id="MF_02066"/>
    </source>
</evidence>
<keyword evidence="1" id="KW-0132">Cell division</keyword>
<dbReference type="InterPro" id="IPR014162">
    <property type="entry name" value="CpoB_C"/>
</dbReference>
<protein>
    <recommendedName>
        <fullName evidence="1">Cell division coordinator CpoB</fullName>
    </recommendedName>
</protein>
<dbReference type="PROSITE" id="PS50005">
    <property type="entry name" value="TPR"/>
    <property type="match status" value="1"/>
</dbReference>
<dbReference type="InterPro" id="IPR032519">
    <property type="entry name" value="YbgF_tri"/>
</dbReference>
<dbReference type="HAMAP" id="MF_02066">
    <property type="entry name" value="CpoB"/>
    <property type="match status" value="1"/>
</dbReference>
<dbReference type="InterPro" id="IPR011990">
    <property type="entry name" value="TPR-like_helical_dom_sf"/>
</dbReference>
<proteinExistence type="inferred from homology"/>
<dbReference type="SMART" id="SM00028">
    <property type="entry name" value="TPR"/>
    <property type="match status" value="2"/>
</dbReference>
<feature type="repeat" description="TPR" evidence="2">
    <location>
        <begin position="229"/>
        <end position="262"/>
    </location>
</feature>
<dbReference type="GO" id="GO:0043093">
    <property type="term" value="P:FtsZ-dependent cytokinesis"/>
    <property type="evidence" value="ECO:0007669"/>
    <property type="project" value="UniProtKB-UniRule"/>
</dbReference>
<dbReference type="Pfam" id="PF16331">
    <property type="entry name" value="TolA_bind_tri"/>
    <property type="match status" value="1"/>
</dbReference>
<dbReference type="GO" id="GO:0070206">
    <property type="term" value="P:protein trimerization"/>
    <property type="evidence" value="ECO:0007669"/>
    <property type="project" value="InterPro"/>
</dbReference>
<keyword evidence="1" id="KW-0175">Coiled coil</keyword>
<dbReference type="InterPro" id="IPR034706">
    <property type="entry name" value="CpoB"/>
</dbReference>
<evidence type="ECO:0000313" key="5">
    <source>
        <dbReference type="EMBL" id="STX29808.1"/>
    </source>
</evidence>
<keyword evidence="1" id="KW-0574">Periplasm</keyword>
<dbReference type="AlphaFoldDB" id="A0A378I3Q9"/>
<evidence type="ECO:0000256" key="2">
    <source>
        <dbReference type="PROSITE-ProRule" id="PRU00339"/>
    </source>
</evidence>
<feature type="chain" id="PRO_5017091030" description="Cell division coordinator CpoB" evidence="1">
    <location>
        <begin position="24"/>
        <end position="315"/>
    </location>
</feature>
<feature type="signal peptide" evidence="1">
    <location>
        <begin position="1"/>
        <end position="23"/>
    </location>
</feature>
<feature type="compositionally biased region" description="Polar residues" evidence="3">
    <location>
        <begin position="155"/>
        <end position="187"/>
    </location>
</feature>
<dbReference type="Gene3D" id="1.25.40.10">
    <property type="entry name" value="Tetratricopeptide repeat domain"/>
    <property type="match status" value="1"/>
</dbReference>
<keyword evidence="1" id="KW-0732">Signal</keyword>
<keyword evidence="1" id="KW-0131">Cell cycle</keyword>
<dbReference type="Pfam" id="PF13424">
    <property type="entry name" value="TPR_12"/>
    <property type="match status" value="1"/>
</dbReference>
<comment type="function">
    <text evidence="1">Mediates coordination of peptidoglycan synthesis and outer membrane constriction during cell division.</text>
</comment>
<feature type="domain" description="YbgF trimerisation" evidence="4">
    <location>
        <begin position="74"/>
        <end position="131"/>
    </location>
</feature>
<name>A0A378I3Q9_9GAMM</name>
<dbReference type="InterPro" id="IPR019734">
    <property type="entry name" value="TPR_rpt"/>
</dbReference>
<feature type="coiled-coil region" evidence="1">
    <location>
        <begin position="76"/>
        <end position="110"/>
    </location>
</feature>
<dbReference type="Proteomes" id="UP000254968">
    <property type="component" value="Unassembled WGS sequence"/>
</dbReference>
<dbReference type="GO" id="GO:0030288">
    <property type="term" value="C:outer membrane-bounded periplasmic space"/>
    <property type="evidence" value="ECO:0007669"/>
    <property type="project" value="UniProtKB-UniRule"/>
</dbReference>
<evidence type="ECO:0000313" key="6">
    <source>
        <dbReference type="Proteomes" id="UP000254968"/>
    </source>
</evidence>
<keyword evidence="2" id="KW-0802">TPR repeat</keyword>
<feature type="region of interest" description="Disordered" evidence="3">
    <location>
        <begin position="125"/>
        <end position="187"/>
    </location>
</feature>
<dbReference type="Gene3D" id="1.20.5.110">
    <property type="match status" value="1"/>
</dbReference>
<sequence precursor="true">MIRSPKGFLIICFTCLLPFWALAEAPVVDDSENFVILDEGQAAMEQPVAKAQLNDNEPEEEIALAQDNEMGQVGGNVELLDKLKGLQQELQELRGQLEVQAHELKSLQQQQLSFYKDIDARIRTTTSSPSSANKILQTEPTADLSIGEPAPITNKDANSKPTKSSFYTEGQPKANQAPTSSVGSATRNPADEQISYLAAYDLVKNKHFDEALSAMQNFVAKYPQGGYTANAHYWLGELYMVKKNYSNAIGHFQTVLNRFPSSSKTAACLLKIGYALAASGQEVEARQHLQEVVKNYPDTPTAELAAAKLKSISML</sequence>
<reference evidence="5 6" key="1">
    <citation type="submission" date="2018-06" db="EMBL/GenBank/DDBJ databases">
        <authorList>
            <consortium name="Pathogen Informatics"/>
            <person name="Doyle S."/>
        </authorList>
    </citation>
    <scope>NUCLEOTIDE SEQUENCE [LARGE SCALE GENOMIC DNA]</scope>
    <source>
        <strain evidence="5 6">NCTC13315</strain>
    </source>
</reference>
<dbReference type="EMBL" id="UGNV01000001">
    <property type="protein sequence ID" value="STX29808.1"/>
    <property type="molecule type" value="Genomic_DNA"/>
</dbReference>
<feature type="compositionally biased region" description="Polar residues" evidence="3">
    <location>
        <begin position="125"/>
        <end position="140"/>
    </location>
</feature>
<organism evidence="5 6">
    <name type="scientific">Legionella beliardensis</name>
    <dbReference type="NCBI Taxonomy" id="91822"/>
    <lineage>
        <taxon>Bacteria</taxon>
        <taxon>Pseudomonadati</taxon>
        <taxon>Pseudomonadota</taxon>
        <taxon>Gammaproteobacteria</taxon>
        <taxon>Legionellales</taxon>
        <taxon>Legionellaceae</taxon>
        <taxon>Legionella</taxon>
    </lineage>
</organism>
<evidence type="ECO:0000259" key="4">
    <source>
        <dbReference type="Pfam" id="PF16331"/>
    </source>
</evidence>
<keyword evidence="6" id="KW-1185">Reference proteome</keyword>
<comment type="subcellular location">
    <subcellularLocation>
        <location evidence="1">Periplasm</location>
    </subcellularLocation>
</comment>
<dbReference type="SUPFAM" id="SSF48452">
    <property type="entry name" value="TPR-like"/>
    <property type="match status" value="1"/>
</dbReference>
<accession>A0A378I3Q9</accession>
<gene>
    <name evidence="5" type="primary">ybgF</name>
    <name evidence="1" type="synonym">cpoB</name>
    <name evidence="5" type="ORF">NCTC13315_02363</name>
</gene>
<evidence type="ECO:0000256" key="3">
    <source>
        <dbReference type="SAM" id="MobiDB-lite"/>
    </source>
</evidence>